<feature type="domain" description="3-deoxy-D-manno-octulosonic-acid transferase N-terminal" evidence="13">
    <location>
        <begin position="32"/>
        <end position="211"/>
    </location>
</feature>
<dbReference type="PANTHER" id="PTHR42755">
    <property type="entry name" value="3-DEOXY-MANNO-OCTULOSONATE CYTIDYLYLTRANSFERASE"/>
    <property type="match status" value="1"/>
</dbReference>
<evidence type="ECO:0000256" key="6">
    <source>
        <dbReference type="ARBA" id="ARBA00022679"/>
    </source>
</evidence>
<dbReference type="SUPFAM" id="SSF53756">
    <property type="entry name" value="UDP-Glycosyltransferase/glycogen phosphorylase"/>
    <property type="match status" value="1"/>
</dbReference>
<dbReference type="Gene3D" id="3.40.50.11720">
    <property type="entry name" value="3-Deoxy-D-manno-octulosonic-acid transferase, N-terminal domain"/>
    <property type="match status" value="1"/>
</dbReference>
<dbReference type="RefSeq" id="WP_085213793.1">
    <property type="nucleotide sequence ID" value="NZ_FXAM01000001.1"/>
</dbReference>
<evidence type="ECO:0000256" key="10">
    <source>
        <dbReference type="PIRSR" id="PIRSR639901-1"/>
    </source>
</evidence>
<keyword evidence="7" id="KW-0735">Signal-anchor</keyword>
<reference evidence="14 15" key="1">
    <citation type="submission" date="2016-12" db="EMBL/GenBank/DDBJ databases">
        <authorList>
            <person name="Song W.-J."/>
            <person name="Kurnit D.M."/>
        </authorList>
    </citation>
    <scope>NUCLEOTIDE SEQUENCE [LARGE SCALE GENOMIC DNA]</scope>
    <source>
        <strain evidence="14 15">175</strain>
    </source>
</reference>
<evidence type="ECO:0000256" key="5">
    <source>
        <dbReference type="ARBA" id="ARBA00019077"/>
    </source>
</evidence>
<feature type="site" description="Transition state stabilizer" evidence="11">
    <location>
        <position position="208"/>
    </location>
</feature>
<protein>
    <recommendedName>
        <fullName evidence="5 12">3-deoxy-D-manno-octulosonic acid transferase</fullName>
        <shortName evidence="12">Kdo transferase</shortName>
        <ecNumber evidence="4 12">2.4.99.12</ecNumber>
    </recommendedName>
    <alternativeName>
        <fullName evidence="8 12">Lipid IV(A) 3-deoxy-D-manno-octulosonic acid transferase</fullName>
    </alternativeName>
</protein>
<dbReference type="InterPro" id="IPR007507">
    <property type="entry name" value="Glycos_transf_N"/>
</dbReference>
<dbReference type="FunFam" id="3.40.50.11720:FF:000001">
    <property type="entry name" value="3-deoxy-D-manno-octulosonic acid transferase"/>
    <property type="match status" value="1"/>
</dbReference>
<dbReference type="GO" id="GO:0009244">
    <property type="term" value="P:lipopolysaccharide core region biosynthetic process"/>
    <property type="evidence" value="ECO:0007669"/>
    <property type="project" value="UniProtKB-UniRule"/>
</dbReference>
<name>A0A1Y6CXW0_9GAMM</name>
<keyword evidence="12" id="KW-0472">Membrane</keyword>
<evidence type="ECO:0000256" key="7">
    <source>
        <dbReference type="ARBA" id="ARBA00022968"/>
    </source>
</evidence>
<evidence type="ECO:0000259" key="13">
    <source>
        <dbReference type="Pfam" id="PF04413"/>
    </source>
</evidence>
<dbReference type="PANTHER" id="PTHR42755:SF1">
    <property type="entry name" value="3-DEOXY-D-MANNO-OCTULOSONIC ACID TRANSFERASE, MITOCHONDRIAL-RELATED"/>
    <property type="match status" value="1"/>
</dbReference>
<dbReference type="UniPathway" id="UPA00958"/>
<dbReference type="InterPro" id="IPR039901">
    <property type="entry name" value="Kdotransferase"/>
</dbReference>
<dbReference type="Gene3D" id="3.40.50.2000">
    <property type="entry name" value="Glycogen Phosphorylase B"/>
    <property type="match status" value="1"/>
</dbReference>
<feature type="site" description="Transition state stabilizer" evidence="11">
    <location>
        <position position="130"/>
    </location>
</feature>
<evidence type="ECO:0000313" key="14">
    <source>
        <dbReference type="EMBL" id="SMF95508.1"/>
    </source>
</evidence>
<evidence type="ECO:0000256" key="8">
    <source>
        <dbReference type="ARBA" id="ARBA00031445"/>
    </source>
</evidence>
<evidence type="ECO:0000256" key="11">
    <source>
        <dbReference type="PIRSR" id="PIRSR639901-2"/>
    </source>
</evidence>
<dbReference type="AlphaFoldDB" id="A0A1Y6CXW0"/>
<evidence type="ECO:0000256" key="12">
    <source>
        <dbReference type="RuleBase" id="RU365103"/>
    </source>
</evidence>
<dbReference type="NCBIfam" id="NF004388">
    <property type="entry name" value="PRK05749.1-4"/>
    <property type="match status" value="1"/>
</dbReference>
<keyword evidence="7" id="KW-0812">Transmembrane</keyword>
<keyword evidence="12" id="KW-0448">Lipopolysaccharide biosynthesis</keyword>
<organism evidence="14 15">
    <name type="scientific">Methylomagnum ishizawai</name>
    <dbReference type="NCBI Taxonomy" id="1760988"/>
    <lineage>
        <taxon>Bacteria</taxon>
        <taxon>Pseudomonadati</taxon>
        <taxon>Pseudomonadota</taxon>
        <taxon>Gammaproteobacteria</taxon>
        <taxon>Methylococcales</taxon>
        <taxon>Methylococcaceae</taxon>
        <taxon>Methylomagnum</taxon>
    </lineage>
</organism>
<dbReference type="FunFam" id="3.40.50.2000:FF:000032">
    <property type="entry name" value="3-deoxy-D-manno-octulosonic acid transferase"/>
    <property type="match status" value="1"/>
</dbReference>
<keyword evidence="6 12" id="KW-0808">Transferase</keyword>
<gene>
    <name evidence="14" type="ORF">SAMN02949497_2873</name>
</gene>
<sequence length="432" mass="46773">MRRLYTALFYAATPFILGRLAWRGLKLPAYRERWGERFARYATVPDGEGVVWFHAVSVGEAEAAFPLIRAFRARHPGLPILVTCTTPTGSARIEAVLGGTVAHVYLPYDLPGGVDRFLDRFRPRLGVILETEIWPNLYRECARRGIPLAIANGRLSEKSARGYGRIAGLVAESLAAVDLIAAQTPLDAKRYVAIGADPRKVAVAGNIKFDIEFPAPLREQASGLRETLFPGRPVWIAGSTHPGEEEQVLAAHALVRSVLPDALLILAPRHPDRFQEVRSLCYRTGIPLRCRGESLPCESGTGIFLLDSLGELRCFYGTADVAFVGGSLIPQGGHNVLEPAVAGVPVLFGPHMFNFAEIARRLEQCGGARLVADADGLAATVVGWLNRPDTRSEIGGKASAFVDENRGAVARVVELISGLLPGRLDSSRTVDT</sequence>
<dbReference type="Proteomes" id="UP000192923">
    <property type="component" value="Unassembled WGS sequence"/>
</dbReference>
<evidence type="ECO:0000256" key="3">
    <source>
        <dbReference type="ARBA" id="ARBA00006380"/>
    </source>
</evidence>
<dbReference type="OrthoDB" id="9789797at2"/>
<dbReference type="GO" id="GO:0043842">
    <property type="term" value="F:Kdo transferase activity"/>
    <property type="evidence" value="ECO:0007669"/>
    <property type="project" value="UniProtKB-EC"/>
</dbReference>
<evidence type="ECO:0000313" key="15">
    <source>
        <dbReference type="Proteomes" id="UP000192923"/>
    </source>
</evidence>
<keyword evidence="15" id="KW-1185">Reference proteome</keyword>
<comment type="catalytic activity">
    <reaction evidence="9 12">
        <text>lipid IVA (E. coli) + CMP-3-deoxy-beta-D-manno-octulosonate = alpha-Kdo-(2-&gt;6)-lipid IVA (E. coli) + CMP + H(+)</text>
        <dbReference type="Rhea" id="RHEA:28066"/>
        <dbReference type="ChEBI" id="CHEBI:15378"/>
        <dbReference type="ChEBI" id="CHEBI:58603"/>
        <dbReference type="ChEBI" id="CHEBI:60364"/>
        <dbReference type="ChEBI" id="CHEBI:60377"/>
        <dbReference type="ChEBI" id="CHEBI:85987"/>
        <dbReference type="EC" id="2.4.99.12"/>
    </reaction>
</comment>
<dbReference type="GO" id="GO:0005886">
    <property type="term" value="C:plasma membrane"/>
    <property type="evidence" value="ECO:0007669"/>
    <property type="project" value="UniProtKB-SubCell"/>
</dbReference>
<proteinExistence type="inferred from homology"/>
<evidence type="ECO:0000256" key="4">
    <source>
        <dbReference type="ARBA" id="ARBA00012621"/>
    </source>
</evidence>
<dbReference type="InterPro" id="IPR038107">
    <property type="entry name" value="Glycos_transf_N_sf"/>
</dbReference>
<evidence type="ECO:0000256" key="2">
    <source>
        <dbReference type="ARBA" id="ARBA00004713"/>
    </source>
</evidence>
<accession>A0A1Y6CXW0</accession>
<comment type="function">
    <text evidence="12">Involved in lipopolysaccharide (LPS) biosynthesis. Catalyzes the transfer of 3-deoxy-D-manno-octulosonate (Kdo) residue(s) from CMP-Kdo to lipid IV(A), the tetraacyldisaccharide-1,4'-bisphosphate precursor of lipid A.</text>
</comment>
<evidence type="ECO:0000256" key="9">
    <source>
        <dbReference type="ARBA" id="ARBA00049183"/>
    </source>
</evidence>
<feature type="active site" description="Proton acceptor" evidence="10">
    <location>
        <position position="60"/>
    </location>
</feature>
<keyword evidence="12" id="KW-1003">Cell membrane</keyword>
<dbReference type="GO" id="GO:0009245">
    <property type="term" value="P:lipid A biosynthetic process"/>
    <property type="evidence" value="ECO:0007669"/>
    <property type="project" value="TreeGrafter"/>
</dbReference>
<comment type="pathway">
    <text evidence="2 12">Bacterial outer membrane biogenesis; LPS core biosynthesis.</text>
</comment>
<comment type="similarity">
    <text evidence="3">Belongs to the glycosyltransferase group 1 family. Glycosyltransferase 30 subfamily.</text>
</comment>
<dbReference type="Pfam" id="PF04413">
    <property type="entry name" value="Glycos_transf_N"/>
    <property type="match status" value="1"/>
</dbReference>
<dbReference type="EMBL" id="FXAM01000001">
    <property type="protein sequence ID" value="SMF95508.1"/>
    <property type="molecule type" value="Genomic_DNA"/>
</dbReference>
<dbReference type="EC" id="2.4.99.12" evidence="4 12"/>
<dbReference type="STRING" id="1760988.SAMN02949497_2873"/>
<evidence type="ECO:0000256" key="1">
    <source>
        <dbReference type="ARBA" id="ARBA00004388"/>
    </source>
</evidence>
<comment type="subcellular location">
    <subcellularLocation>
        <location evidence="1">Cell inner membrane</location>
        <topology evidence="1">Single-pass membrane protein</topology>
        <orientation evidence="1">Cytoplasmic side</orientation>
    </subcellularLocation>
    <subcellularLocation>
        <location evidence="12">Cell membrane</location>
    </subcellularLocation>
</comment>